<gene>
    <name evidence="2" type="ORF">GAR05_06140</name>
</gene>
<evidence type="ECO:0000313" key="3">
    <source>
        <dbReference type="Proteomes" id="UP000249334"/>
    </source>
</evidence>
<sequence length="93" mass="10487">MPRSKHRVGRPYRRARAQMFAIYGTMCHLCGHEDAHTADHLVPVAVDGQQPIDPHAMRPAHGSGNPCPTCRRHCNQERGTKPLASMFRPALHW</sequence>
<proteinExistence type="predicted"/>
<keyword evidence="3" id="KW-1185">Reference proteome</keyword>
<dbReference type="Gene3D" id="1.10.30.50">
    <property type="match status" value="1"/>
</dbReference>
<organism evidence="2 3">
    <name type="scientific">Micromonospora saelicesensis</name>
    <dbReference type="NCBI Taxonomy" id="285676"/>
    <lineage>
        <taxon>Bacteria</taxon>
        <taxon>Bacillati</taxon>
        <taxon>Actinomycetota</taxon>
        <taxon>Actinomycetes</taxon>
        <taxon>Micromonosporales</taxon>
        <taxon>Micromonosporaceae</taxon>
        <taxon>Micromonospora</taxon>
    </lineage>
</organism>
<evidence type="ECO:0000313" key="2">
    <source>
        <dbReference type="EMBL" id="RAN92648.1"/>
    </source>
</evidence>
<protein>
    <recommendedName>
        <fullName evidence="4">HNH endonuclease</fullName>
    </recommendedName>
</protein>
<feature type="region of interest" description="Disordered" evidence="1">
    <location>
        <begin position="49"/>
        <end position="68"/>
    </location>
</feature>
<accession>A0ABX9CAC7</accession>
<evidence type="ECO:0000256" key="1">
    <source>
        <dbReference type="SAM" id="MobiDB-lite"/>
    </source>
</evidence>
<evidence type="ECO:0008006" key="4">
    <source>
        <dbReference type="Google" id="ProtNLM"/>
    </source>
</evidence>
<name>A0ABX9CAC7_9ACTN</name>
<comment type="caution">
    <text evidence="2">The sequence shown here is derived from an EMBL/GenBank/DDBJ whole genome shotgun (WGS) entry which is preliminary data.</text>
</comment>
<dbReference type="EMBL" id="PXXW01000055">
    <property type="protein sequence ID" value="RAN92648.1"/>
    <property type="molecule type" value="Genomic_DNA"/>
</dbReference>
<reference evidence="2 3" key="1">
    <citation type="submission" date="2018-03" db="EMBL/GenBank/DDBJ databases">
        <title>Genomic framework for the identification of Micromonospora saelicesensis and Micromonospora noduli.</title>
        <authorList>
            <person name="Riesco R."/>
            <person name="Trujillo M.E."/>
        </authorList>
    </citation>
    <scope>NUCLEOTIDE SEQUENCE [LARGE SCALE GENOMIC DNA]</scope>
    <source>
        <strain evidence="2 3">GAR05</strain>
    </source>
</reference>
<dbReference type="Proteomes" id="UP000249334">
    <property type="component" value="Unassembled WGS sequence"/>
</dbReference>